<feature type="region of interest" description="Disordered" evidence="14">
    <location>
        <begin position="1"/>
        <end position="40"/>
    </location>
</feature>
<organism evidence="16 17">
    <name type="scientific">Symbiochloris irregularis</name>
    <dbReference type="NCBI Taxonomy" id="706552"/>
    <lineage>
        <taxon>Eukaryota</taxon>
        <taxon>Viridiplantae</taxon>
        <taxon>Chlorophyta</taxon>
        <taxon>core chlorophytes</taxon>
        <taxon>Trebouxiophyceae</taxon>
        <taxon>Trebouxiales</taxon>
        <taxon>Trebouxiaceae</taxon>
        <taxon>Symbiochloris</taxon>
    </lineage>
</organism>
<keyword evidence="5" id="KW-0812">Transmembrane</keyword>
<dbReference type="GO" id="GO:0010277">
    <property type="term" value="F:chlorophyllide a oxygenase activity"/>
    <property type="evidence" value="ECO:0007669"/>
    <property type="project" value="InterPro"/>
</dbReference>
<keyword evidence="10" id="KW-0560">Oxidoreductase</keyword>
<dbReference type="PROSITE" id="PS51296">
    <property type="entry name" value="RIESKE"/>
    <property type="match status" value="1"/>
</dbReference>
<comment type="caution">
    <text evidence="16">The sequence shown here is derived from an EMBL/GenBank/DDBJ whole genome shotgun (WGS) entry which is preliminary data.</text>
</comment>
<keyword evidence="13" id="KW-0472">Membrane</keyword>
<dbReference type="InterPro" id="IPR017941">
    <property type="entry name" value="Rieske_2Fe-2S"/>
</dbReference>
<dbReference type="Pfam" id="PF08417">
    <property type="entry name" value="PaO"/>
    <property type="match status" value="1"/>
</dbReference>
<dbReference type="GO" id="GO:0046872">
    <property type="term" value="F:metal ion binding"/>
    <property type="evidence" value="ECO:0007669"/>
    <property type="project" value="UniProtKB-KW"/>
</dbReference>
<protein>
    <recommendedName>
        <fullName evidence="15">Rieske domain-containing protein</fullName>
    </recommendedName>
</protein>
<feature type="domain" description="Rieske" evidence="15">
    <location>
        <begin position="84"/>
        <end position="198"/>
    </location>
</feature>
<dbReference type="SUPFAM" id="SSF55961">
    <property type="entry name" value="Bet v1-like"/>
    <property type="match status" value="1"/>
</dbReference>
<feature type="compositionally biased region" description="Polar residues" evidence="14">
    <location>
        <begin position="1"/>
        <end position="25"/>
    </location>
</feature>
<dbReference type="PANTHER" id="PTHR21266">
    <property type="entry name" value="IRON-SULFUR DOMAIN CONTAINING PROTEIN"/>
    <property type="match status" value="1"/>
</dbReference>
<dbReference type="Gene3D" id="2.102.10.10">
    <property type="entry name" value="Rieske [2Fe-2S] iron-sulphur domain"/>
    <property type="match status" value="1"/>
</dbReference>
<dbReference type="GO" id="GO:0009507">
    <property type="term" value="C:chloroplast"/>
    <property type="evidence" value="ECO:0007669"/>
    <property type="project" value="UniProtKB-SubCell"/>
</dbReference>
<evidence type="ECO:0000256" key="7">
    <source>
        <dbReference type="ARBA" id="ARBA00022723"/>
    </source>
</evidence>
<dbReference type="EMBL" id="JALJOQ010000205">
    <property type="protein sequence ID" value="KAK9789581.1"/>
    <property type="molecule type" value="Genomic_DNA"/>
</dbReference>
<accession>A0AAW1NPU1</accession>
<evidence type="ECO:0000256" key="9">
    <source>
        <dbReference type="ARBA" id="ARBA00022989"/>
    </source>
</evidence>
<dbReference type="InterPro" id="IPR050584">
    <property type="entry name" value="Cholesterol_7-desaturase"/>
</dbReference>
<dbReference type="Gene3D" id="3.90.380.10">
    <property type="entry name" value="Naphthalene 1,2-dioxygenase Alpha Subunit, Chain A, domain 1"/>
    <property type="match status" value="1"/>
</dbReference>
<evidence type="ECO:0000256" key="10">
    <source>
        <dbReference type="ARBA" id="ARBA00023002"/>
    </source>
</evidence>
<evidence type="ECO:0000256" key="2">
    <source>
        <dbReference type="ARBA" id="ARBA00004370"/>
    </source>
</evidence>
<evidence type="ECO:0000256" key="14">
    <source>
        <dbReference type="SAM" id="MobiDB-lite"/>
    </source>
</evidence>
<evidence type="ECO:0000256" key="1">
    <source>
        <dbReference type="ARBA" id="ARBA00004229"/>
    </source>
</evidence>
<keyword evidence="4" id="KW-0934">Plastid</keyword>
<evidence type="ECO:0000259" key="15">
    <source>
        <dbReference type="PROSITE" id="PS51296"/>
    </source>
</evidence>
<dbReference type="Proteomes" id="UP001465755">
    <property type="component" value="Unassembled WGS sequence"/>
</dbReference>
<dbReference type="InterPro" id="IPR036922">
    <property type="entry name" value="Rieske_2Fe-2S_sf"/>
</dbReference>
<evidence type="ECO:0000256" key="12">
    <source>
        <dbReference type="ARBA" id="ARBA00023014"/>
    </source>
</evidence>
<dbReference type="SUPFAM" id="SSF50022">
    <property type="entry name" value="ISP domain"/>
    <property type="match status" value="1"/>
</dbReference>
<evidence type="ECO:0000256" key="6">
    <source>
        <dbReference type="ARBA" id="ARBA00022714"/>
    </source>
</evidence>
<proteinExistence type="predicted"/>
<keyword evidence="12" id="KW-0411">Iron-sulfur</keyword>
<sequence>MQAGLQVSGQRLSPKLSSVTPSSVSRAHVSRNRRLTQEHTPLHPAELRQTASLKATLVEEALAAREELVQDKSTAEKFSWTKAWYPMQSIKDMDPKKPEAVKLFGKELVLWRDGNGTWRALEDLCPHRLVPLSEGRIEESNGTLMCSFHGWTFDGEGNCVNIPQCGNVDPAAEKAACSNKRSRVASFPTQEKQGLLWVWGESGPTAFIEAFATPVKANPLVEKWPEGQYSYLFDNYVRDVPGTIDVWIDNMTDQSHAIFAHNGAIGPPSKDLLSKGGLRGQPATVGKEPGDGIRYQWGRGDDKGSPISTGNFVYTPPTFNGLPSGGTPEDAPRSLWIYTTPMGANSTRLIINFARRTDQAPAFKPKWQDALKKKLFGFIVNSRWMGHLNLHNVDDGDQVLLHKQSSNYRYMKDSWQKATYSPATTDRGSLGFRKWWESFGGHGPEYLDTETAIPDPRPATDPNRRRDLLDRYAQHTHMCTACSGALKNVRLLQQVGKYAAIAAAAVLVIALGRGQQIVSPITAALTAFTAAVLYARKRLHKLEQRFVFTDWRHAEIA</sequence>
<evidence type="ECO:0000256" key="11">
    <source>
        <dbReference type="ARBA" id="ARBA00023004"/>
    </source>
</evidence>
<evidence type="ECO:0000256" key="5">
    <source>
        <dbReference type="ARBA" id="ARBA00022692"/>
    </source>
</evidence>
<evidence type="ECO:0000313" key="17">
    <source>
        <dbReference type="Proteomes" id="UP001465755"/>
    </source>
</evidence>
<evidence type="ECO:0000256" key="13">
    <source>
        <dbReference type="ARBA" id="ARBA00023136"/>
    </source>
</evidence>
<name>A0AAW1NPU1_9CHLO</name>
<comment type="subcellular location">
    <subcellularLocation>
        <location evidence="2">Membrane</location>
    </subcellularLocation>
    <subcellularLocation>
        <location evidence="1">Plastid</location>
        <location evidence="1">Chloroplast</location>
    </subcellularLocation>
</comment>
<evidence type="ECO:0000313" key="16">
    <source>
        <dbReference type="EMBL" id="KAK9789581.1"/>
    </source>
</evidence>
<evidence type="ECO:0000256" key="4">
    <source>
        <dbReference type="ARBA" id="ARBA00022640"/>
    </source>
</evidence>
<evidence type="ECO:0000256" key="8">
    <source>
        <dbReference type="ARBA" id="ARBA00022946"/>
    </source>
</evidence>
<evidence type="ECO:0000256" key="3">
    <source>
        <dbReference type="ARBA" id="ARBA00022528"/>
    </source>
</evidence>
<dbReference type="InterPro" id="IPR013626">
    <property type="entry name" value="PaO"/>
</dbReference>
<dbReference type="GO" id="GO:0051537">
    <property type="term" value="F:2 iron, 2 sulfur cluster binding"/>
    <property type="evidence" value="ECO:0007669"/>
    <property type="project" value="UniProtKB-KW"/>
</dbReference>
<dbReference type="Pfam" id="PF00355">
    <property type="entry name" value="Rieske"/>
    <property type="match status" value="1"/>
</dbReference>
<dbReference type="AlphaFoldDB" id="A0AAW1NPU1"/>
<keyword evidence="9" id="KW-1133">Transmembrane helix</keyword>
<dbReference type="GO" id="GO:0016020">
    <property type="term" value="C:membrane"/>
    <property type="evidence" value="ECO:0007669"/>
    <property type="project" value="UniProtKB-SubCell"/>
</dbReference>
<gene>
    <name evidence="16" type="ORF">WJX73_007380</name>
</gene>
<keyword evidence="17" id="KW-1185">Reference proteome</keyword>
<reference evidence="16 17" key="1">
    <citation type="journal article" date="2024" name="Nat. Commun.">
        <title>Phylogenomics reveals the evolutionary origins of lichenization in chlorophyte algae.</title>
        <authorList>
            <person name="Puginier C."/>
            <person name="Libourel C."/>
            <person name="Otte J."/>
            <person name="Skaloud P."/>
            <person name="Haon M."/>
            <person name="Grisel S."/>
            <person name="Petersen M."/>
            <person name="Berrin J.G."/>
            <person name="Delaux P.M."/>
            <person name="Dal Grande F."/>
            <person name="Keller J."/>
        </authorList>
    </citation>
    <scope>NUCLEOTIDE SEQUENCE [LARGE SCALE GENOMIC DNA]</scope>
    <source>
        <strain evidence="16 17">SAG 2036</strain>
    </source>
</reference>
<keyword evidence="6" id="KW-0001">2Fe-2S</keyword>
<keyword evidence="3" id="KW-0150">Chloroplast</keyword>
<keyword evidence="8" id="KW-0809">Transit peptide</keyword>
<dbReference type="PANTHER" id="PTHR21266:SF32">
    <property type="entry name" value="CHOLESTEROL 7-DESATURASE NVD"/>
    <property type="match status" value="1"/>
</dbReference>
<keyword evidence="11" id="KW-0408">Iron</keyword>
<keyword evidence="7" id="KW-0479">Metal-binding</keyword>